<comment type="caution">
    <text evidence="1">The sequence shown here is derived from an EMBL/GenBank/DDBJ whole genome shotgun (WGS) entry which is preliminary data.</text>
</comment>
<protein>
    <submittedName>
        <fullName evidence="1">Uncharacterized protein</fullName>
    </submittedName>
</protein>
<dbReference type="EMBL" id="JAWQEV010000002">
    <property type="protein sequence ID" value="MDW4572606.1"/>
    <property type="molecule type" value="Genomic_DNA"/>
</dbReference>
<dbReference type="RefSeq" id="WP_318353131.1">
    <property type="nucleotide sequence ID" value="NZ_JAWQEV010000002.1"/>
</dbReference>
<organism evidence="1 2">
    <name type="scientific">Microbacterium arthrosphaerae</name>
    <dbReference type="NCBI Taxonomy" id="792652"/>
    <lineage>
        <taxon>Bacteria</taxon>
        <taxon>Bacillati</taxon>
        <taxon>Actinomycetota</taxon>
        <taxon>Actinomycetes</taxon>
        <taxon>Micrococcales</taxon>
        <taxon>Microbacteriaceae</taxon>
        <taxon>Microbacterium</taxon>
    </lineage>
</organism>
<evidence type="ECO:0000313" key="2">
    <source>
        <dbReference type="Proteomes" id="UP001283109"/>
    </source>
</evidence>
<evidence type="ECO:0000313" key="1">
    <source>
        <dbReference type="EMBL" id="MDW4572606.1"/>
    </source>
</evidence>
<keyword evidence="2" id="KW-1185">Reference proteome</keyword>
<proteinExistence type="predicted"/>
<dbReference type="Proteomes" id="UP001283109">
    <property type="component" value="Unassembled WGS sequence"/>
</dbReference>
<gene>
    <name evidence="1" type="ORF">R8Z58_07425</name>
</gene>
<sequence length="106" mass="11577">MEDRRRPGVTLEVPTDAVAVRDTVERANQWLRDVGMGNTASNINQTCTVEERAALIQSGTLVAGGLMLVATRSAVEGLRLAVRPRPLQAQKIRHLNFAVRMAERGA</sequence>
<name>A0ABU4GZU2_9MICO</name>
<accession>A0ABU4GZU2</accession>
<reference evidence="1 2" key="1">
    <citation type="submission" date="2023-11" db="EMBL/GenBank/DDBJ databases">
        <title>Draft genome sequence of Microbacterium arthrosphaerae JCM 30492.</title>
        <authorList>
            <person name="Zhang G."/>
            <person name="Ding Y."/>
        </authorList>
    </citation>
    <scope>NUCLEOTIDE SEQUENCE [LARGE SCALE GENOMIC DNA]</scope>
    <source>
        <strain evidence="1 2">JCM 30492</strain>
    </source>
</reference>